<gene>
    <name evidence="2" type="ORF">MCBB_0659</name>
</gene>
<protein>
    <submittedName>
        <fullName evidence="2">Regulatory protein ArsR</fullName>
    </submittedName>
</protein>
<dbReference type="Pfam" id="PF01022">
    <property type="entry name" value="HTH_5"/>
    <property type="match status" value="1"/>
</dbReference>
<evidence type="ECO:0000313" key="3">
    <source>
        <dbReference type="Proteomes" id="UP000094707"/>
    </source>
</evidence>
<dbReference type="OrthoDB" id="35765at2157"/>
<dbReference type="GeneID" id="30411514"/>
<dbReference type="KEGG" id="mcub:MCBB_0659"/>
<dbReference type="InterPro" id="IPR001845">
    <property type="entry name" value="HTH_ArsR_DNA-bd_dom"/>
</dbReference>
<dbReference type="SUPFAM" id="SSF46785">
    <property type="entry name" value="Winged helix' DNA-binding domain"/>
    <property type="match status" value="1"/>
</dbReference>
<proteinExistence type="predicted"/>
<feature type="domain" description="HTH arsR-type" evidence="1">
    <location>
        <begin position="12"/>
        <end position="85"/>
    </location>
</feature>
<dbReference type="Proteomes" id="UP000094707">
    <property type="component" value="Chromosome I"/>
</dbReference>
<dbReference type="EMBL" id="LT607756">
    <property type="protein sequence ID" value="SCG85232.1"/>
    <property type="molecule type" value="Genomic_DNA"/>
</dbReference>
<evidence type="ECO:0000313" key="2">
    <source>
        <dbReference type="EMBL" id="SCG85232.1"/>
    </source>
</evidence>
<dbReference type="InterPro" id="IPR036390">
    <property type="entry name" value="WH_DNA-bd_sf"/>
</dbReference>
<organism evidence="2 3">
    <name type="scientific">Methanobacterium congolense</name>
    <dbReference type="NCBI Taxonomy" id="118062"/>
    <lineage>
        <taxon>Archaea</taxon>
        <taxon>Methanobacteriati</taxon>
        <taxon>Methanobacteriota</taxon>
        <taxon>Methanomada group</taxon>
        <taxon>Methanobacteria</taxon>
        <taxon>Methanobacteriales</taxon>
        <taxon>Methanobacteriaceae</taxon>
        <taxon>Methanobacterium</taxon>
    </lineage>
</organism>
<dbReference type="SMART" id="SM00418">
    <property type="entry name" value="HTH_ARSR"/>
    <property type="match status" value="1"/>
</dbReference>
<dbReference type="AlphaFoldDB" id="A0A1D3L0Q5"/>
<dbReference type="InterPro" id="IPR036388">
    <property type="entry name" value="WH-like_DNA-bd_sf"/>
</dbReference>
<sequence>MDKLLWWLIAGKRGGKNRAKIIKMIADRPYNAHQLSEELNLDYKTVRHHVKILEKNNLIQPTGDTYGKLYFLSPKMEENYKLFENIWRKLDIE</sequence>
<reference evidence="2 3" key="1">
    <citation type="submission" date="2016-08" db="EMBL/GenBank/DDBJ databases">
        <authorList>
            <person name="Seilhamer J.J."/>
        </authorList>
    </citation>
    <scope>NUCLEOTIDE SEQUENCE [LARGE SCALE GENOMIC DNA]</scope>
    <source>
        <strain evidence="2">Buetzberg</strain>
    </source>
</reference>
<dbReference type="STRING" id="118062.MCBB_0659"/>
<accession>A0A1D3L0Q5</accession>
<dbReference type="InterPro" id="IPR011991">
    <property type="entry name" value="ArsR-like_HTH"/>
</dbReference>
<dbReference type="Gene3D" id="1.10.10.10">
    <property type="entry name" value="Winged helix-like DNA-binding domain superfamily/Winged helix DNA-binding domain"/>
    <property type="match status" value="1"/>
</dbReference>
<dbReference type="RefSeq" id="WP_071906423.1">
    <property type="nucleotide sequence ID" value="NZ_LT607756.1"/>
</dbReference>
<dbReference type="PATRIC" id="fig|129848.4.peg.667"/>
<dbReference type="PANTHER" id="PTHR38600:SF1">
    <property type="entry name" value="TRANSCRIPTIONAL REGULATORY PROTEIN"/>
    <property type="match status" value="1"/>
</dbReference>
<evidence type="ECO:0000259" key="1">
    <source>
        <dbReference type="SMART" id="SM00418"/>
    </source>
</evidence>
<dbReference type="GO" id="GO:0003700">
    <property type="term" value="F:DNA-binding transcription factor activity"/>
    <property type="evidence" value="ECO:0007669"/>
    <property type="project" value="InterPro"/>
</dbReference>
<dbReference type="PANTHER" id="PTHR38600">
    <property type="entry name" value="TRANSCRIPTIONAL REGULATORY PROTEIN"/>
    <property type="match status" value="1"/>
</dbReference>
<dbReference type="CDD" id="cd00090">
    <property type="entry name" value="HTH_ARSR"/>
    <property type="match status" value="1"/>
</dbReference>
<keyword evidence="3" id="KW-1185">Reference proteome</keyword>
<name>A0A1D3L0Q5_9EURY</name>